<dbReference type="GO" id="GO:0016567">
    <property type="term" value="P:protein ubiquitination"/>
    <property type="evidence" value="ECO:0007669"/>
    <property type="project" value="InterPro"/>
</dbReference>
<feature type="compositionally biased region" description="Basic and acidic residues" evidence="3">
    <location>
        <begin position="445"/>
        <end position="463"/>
    </location>
</feature>
<keyword evidence="7" id="KW-1185">Reference proteome</keyword>
<dbReference type="SUPFAM" id="SSF57850">
    <property type="entry name" value="RING/U-box"/>
    <property type="match status" value="1"/>
</dbReference>
<organism evidence="6 7">
    <name type="scientific">[Myrmecia] bisecta</name>
    <dbReference type="NCBI Taxonomy" id="41462"/>
    <lineage>
        <taxon>Eukaryota</taxon>
        <taxon>Viridiplantae</taxon>
        <taxon>Chlorophyta</taxon>
        <taxon>core chlorophytes</taxon>
        <taxon>Trebouxiophyceae</taxon>
        <taxon>Trebouxiales</taxon>
        <taxon>Trebouxiaceae</taxon>
        <taxon>Myrmecia</taxon>
    </lineage>
</organism>
<dbReference type="Pfam" id="PF00023">
    <property type="entry name" value="Ank"/>
    <property type="match status" value="1"/>
</dbReference>
<reference evidence="6 7" key="1">
    <citation type="journal article" date="2024" name="Nat. Commun.">
        <title>Phylogenomics reveals the evolutionary origins of lichenization in chlorophyte algae.</title>
        <authorList>
            <person name="Puginier C."/>
            <person name="Libourel C."/>
            <person name="Otte J."/>
            <person name="Skaloud P."/>
            <person name="Haon M."/>
            <person name="Grisel S."/>
            <person name="Petersen M."/>
            <person name="Berrin J.G."/>
            <person name="Delaux P.M."/>
            <person name="Dal Grande F."/>
            <person name="Keller J."/>
        </authorList>
    </citation>
    <scope>NUCLEOTIDE SEQUENCE [LARGE SCALE GENOMIC DNA]</scope>
    <source>
        <strain evidence="6 7">SAG 2043</strain>
    </source>
</reference>
<comment type="caution">
    <text evidence="6">The sequence shown here is derived from an EMBL/GenBank/DDBJ whole genome shotgun (WGS) entry which is preliminary data.</text>
</comment>
<evidence type="ECO:0000313" key="7">
    <source>
        <dbReference type="Proteomes" id="UP001489004"/>
    </source>
</evidence>
<dbReference type="PROSITE" id="PS51698">
    <property type="entry name" value="U_BOX"/>
    <property type="match status" value="1"/>
</dbReference>
<dbReference type="Pfam" id="PF07714">
    <property type="entry name" value="PK_Tyr_Ser-Thr"/>
    <property type="match status" value="1"/>
</dbReference>
<name>A0AAW1PUN3_9CHLO</name>
<dbReference type="SMART" id="SM00504">
    <property type="entry name" value="Ubox"/>
    <property type="match status" value="1"/>
</dbReference>
<dbReference type="EMBL" id="JALJOR010000008">
    <property type="protein sequence ID" value="KAK9813324.1"/>
    <property type="molecule type" value="Genomic_DNA"/>
</dbReference>
<evidence type="ECO:0000259" key="4">
    <source>
        <dbReference type="PROSITE" id="PS50011"/>
    </source>
</evidence>
<dbReference type="Gene3D" id="3.30.40.10">
    <property type="entry name" value="Zinc/RING finger domain, C3HC4 (zinc finger)"/>
    <property type="match status" value="1"/>
</dbReference>
<dbReference type="PROSITE" id="PS00109">
    <property type="entry name" value="PROTEIN_KINASE_TYR"/>
    <property type="match status" value="1"/>
</dbReference>
<accession>A0AAW1PUN3</accession>
<keyword evidence="2" id="KW-0040">ANK repeat</keyword>
<dbReference type="InterPro" id="IPR001245">
    <property type="entry name" value="Ser-Thr/Tyr_kinase_cat_dom"/>
</dbReference>
<feature type="region of interest" description="Disordered" evidence="3">
    <location>
        <begin position="404"/>
        <end position="484"/>
    </location>
</feature>
<dbReference type="InterPro" id="IPR002110">
    <property type="entry name" value="Ankyrin_rpt"/>
</dbReference>
<dbReference type="AlphaFoldDB" id="A0AAW1PUN3"/>
<dbReference type="Gene3D" id="1.10.510.10">
    <property type="entry name" value="Transferase(Phosphotransferase) domain 1"/>
    <property type="match status" value="1"/>
</dbReference>
<dbReference type="GO" id="GO:0004672">
    <property type="term" value="F:protein kinase activity"/>
    <property type="evidence" value="ECO:0007669"/>
    <property type="project" value="InterPro"/>
</dbReference>
<feature type="domain" description="Protein kinase" evidence="4">
    <location>
        <begin position="524"/>
        <end position="791"/>
    </location>
</feature>
<feature type="repeat" description="ANK" evidence="2">
    <location>
        <begin position="165"/>
        <end position="197"/>
    </location>
</feature>
<dbReference type="InterPro" id="IPR008266">
    <property type="entry name" value="Tyr_kinase_AS"/>
</dbReference>
<dbReference type="GO" id="GO:0004842">
    <property type="term" value="F:ubiquitin-protein transferase activity"/>
    <property type="evidence" value="ECO:0007669"/>
    <property type="project" value="InterPro"/>
</dbReference>
<dbReference type="InterPro" id="IPR013083">
    <property type="entry name" value="Znf_RING/FYVE/PHD"/>
</dbReference>
<feature type="repeat" description="ANK" evidence="2">
    <location>
        <begin position="66"/>
        <end position="98"/>
    </location>
</feature>
<evidence type="ECO:0008006" key="8">
    <source>
        <dbReference type="Google" id="ProtNLM"/>
    </source>
</evidence>
<dbReference type="PROSITE" id="PS50088">
    <property type="entry name" value="ANK_REPEAT"/>
    <property type="match status" value="5"/>
</dbReference>
<evidence type="ECO:0000256" key="3">
    <source>
        <dbReference type="SAM" id="MobiDB-lite"/>
    </source>
</evidence>
<sequence>MGFDTATSLIYTQQIAVKSWGLPAANFQNIMGNAQSGGLHEAASKGDLDRVRQLWTPQTLNSTDQDGWTPLHYAAFRGHLPVVRELLYRGANVTATEKKGRTALHLAAFGGNKDVASILCSRGAGVNTRDNSDMTPLHMAALQGHEALAEELIYRGADIEAKLADGTTPLHLAAWKKQERLLMLLLYKGADYRAAKSDGTTALHEAAAAGSQEMVSALLSVGADPNAKNKDGNTPIDLAVQNFHSPVASLLRNAPATHSRAALKQPHNNSPDHWFAQAVATLLPHSNKKSEGASAPPMPGAGDTGVVQYPSLYSVAQDAPSATANQQAQEARRWWASQQGGNRTTAAAAAASGKSDANPRKTFEANLFHQAGRAFRAVTGQNEQSAEERAQRAEQVRQEEIQRAAQLDSDWGNKPKAQDWGKSGGQQQFTLDPYEDEGERKKKASLAERMAELEREIPHKPLPGEEAEPAGSSAAAQRAQQQRESEVSALMKQTQALQLGGKGGQHPQFSLLSYKDIYEATEGYAQRHKIGQGKYGIVFKDKANKLAIKIMDPEGLADPATFISGVRELAGLRHPHVLQMLGACPEGGCLAYELMPNGSVQGVLKRLPSPVNGHKLQLAWADRVRIGAELAMGLLYLHSSGKDPLLHYDVSLDNVLLDDKLHAKLNDVGLAKLAPTALQRALRRVQPGSSEMAHVDPEYVRTGQYTKESDVYGLGICLLQLLTGRDAEGLVEKVEDAVRRQKLPELVDAAALHGSPWPASDATAYALLALRCCQLRRSARPDLATEVLPELGRLAGLAQQPQAAPQKQRTTADSPPELFICPITQHLMKDPVVASDGYTYERAAIEHWLSTGHTFSPMTGSTFTHAGLTPNHGLQAAVQQWQGVH</sequence>
<dbReference type="PANTHER" id="PTHR45647:SF139">
    <property type="entry name" value="OS02G0152300 PROTEIN"/>
    <property type="match status" value="1"/>
</dbReference>
<dbReference type="SMART" id="SM00248">
    <property type="entry name" value="ANK"/>
    <property type="match status" value="6"/>
</dbReference>
<feature type="repeat" description="ANK" evidence="2">
    <location>
        <begin position="132"/>
        <end position="164"/>
    </location>
</feature>
<evidence type="ECO:0000256" key="1">
    <source>
        <dbReference type="ARBA" id="ARBA00022786"/>
    </source>
</evidence>
<dbReference type="PROSITE" id="PS50297">
    <property type="entry name" value="ANK_REP_REGION"/>
    <property type="match status" value="5"/>
</dbReference>
<evidence type="ECO:0000259" key="5">
    <source>
        <dbReference type="PROSITE" id="PS51698"/>
    </source>
</evidence>
<feature type="compositionally biased region" description="Polar residues" evidence="3">
    <location>
        <begin position="336"/>
        <end position="345"/>
    </location>
</feature>
<dbReference type="Pfam" id="PF04564">
    <property type="entry name" value="U-box"/>
    <property type="match status" value="1"/>
</dbReference>
<dbReference type="PRINTS" id="PR01415">
    <property type="entry name" value="ANKYRIN"/>
</dbReference>
<dbReference type="InterPro" id="IPR036770">
    <property type="entry name" value="Ankyrin_rpt-contain_sf"/>
</dbReference>
<feature type="repeat" description="ANK" evidence="2">
    <location>
        <begin position="198"/>
        <end position="230"/>
    </location>
</feature>
<feature type="compositionally biased region" description="Low complexity" evidence="3">
    <location>
        <begin position="469"/>
        <end position="480"/>
    </location>
</feature>
<dbReference type="PROSITE" id="PS50011">
    <property type="entry name" value="PROTEIN_KINASE_DOM"/>
    <property type="match status" value="1"/>
</dbReference>
<dbReference type="SUPFAM" id="SSF56112">
    <property type="entry name" value="Protein kinase-like (PK-like)"/>
    <property type="match status" value="1"/>
</dbReference>
<dbReference type="SUPFAM" id="SSF48403">
    <property type="entry name" value="Ankyrin repeat"/>
    <property type="match status" value="1"/>
</dbReference>
<dbReference type="GO" id="GO:0005524">
    <property type="term" value="F:ATP binding"/>
    <property type="evidence" value="ECO:0007669"/>
    <property type="project" value="InterPro"/>
</dbReference>
<protein>
    <recommendedName>
        <fullName evidence="8">Serine/threonine-protein kinase</fullName>
    </recommendedName>
</protein>
<proteinExistence type="predicted"/>
<dbReference type="InterPro" id="IPR011009">
    <property type="entry name" value="Kinase-like_dom_sf"/>
</dbReference>
<dbReference type="InterPro" id="IPR000719">
    <property type="entry name" value="Prot_kinase_dom"/>
</dbReference>
<evidence type="ECO:0000256" key="2">
    <source>
        <dbReference type="PROSITE-ProRule" id="PRU00023"/>
    </source>
</evidence>
<dbReference type="Gene3D" id="1.25.40.20">
    <property type="entry name" value="Ankyrin repeat-containing domain"/>
    <property type="match status" value="2"/>
</dbReference>
<dbReference type="InterPro" id="IPR051348">
    <property type="entry name" value="U-box_ubiquitin_ligases"/>
</dbReference>
<dbReference type="CDD" id="cd16655">
    <property type="entry name" value="RING-Ubox_WDSUB1-like"/>
    <property type="match status" value="1"/>
</dbReference>
<keyword evidence="1" id="KW-0833">Ubl conjugation pathway</keyword>
<feature type="compositionally biased region" description="Polar residues" evidence="3">
    <location>
        <begin position="320"/>
        <end position="329"/>
    </location>
</feature>
<dbReference type="Proteomes" id="UP001489004">
    <property type="component" value="Unassembled WGS sequence"/>
</dbReference>
<dbReference type="InterPro" id="IPR003613">
    <property type="entry name" value="Ubox_domain"/>
</dbReference>
<evidence type="ECO:0000313" key="6">
    <source>
        <dbReference type="EMBL" id="KAK9813324.1"/>
    </source>
</evidence>
<feature type="domain" description="U-box" evidence="5">
    <location>
        <begin position="814"/>
        <end position="885"/>
    </location>
</feature>
<feature type="repeat" description="ANK" evidence="2">
    <location>
        <begin position="99"/>
        <end position="131"/>
    </location>
</feature>
<feature type="region of interest" description="Disordered" evidence="3">
    <location>
        <begin position="318"/>
        <end position="359"/>
    </location>
</feature>
<dbReference type="PANTHER" id="PTHR45647">
    <property type="entry name" value="OS02G0152300 PROTEIN"/>
    <property type="match status" value="1"/>
</dbReference>
<gene>
    <name evidence="6" type="ORF">WJX72_012535</name>
</gene>
<dbReference type="Pfam" id="PF12796">
    <property type="entry name" value="Ank_2"/>
    <property type="match status" value="2"/>
</dbReference>